<dbReference type="GO" id="GO:0006298">
    <property type="term" value="P:mismatch repair"/>
    <property type="evidence" value="ECO:0007669"/>
    <property type="project" value="TreeGrafter"/>
</dbReference>
<keyword evidence="4" id="KW-1185">Reference proteome</keyword>
<gene>
    <name evidence="3" type="ORF">KP509_32G019600</name>
</gene>
<dbReference type="GO" id="GO:0030337">
    <property type="term" value="F:DNA polymerase processivity factor activity"/>
    <property type="evidence" value="ECO:0007669"/>
    <property type="project" value="InterPro"/>
</dbReference>
<evidence type="ECO:0000313" key="4">
    <source>
        <dbReference type="Proteomes" id="UP000825935"/>
    </source>
</evidence>
<dbReference type="GO" id="GO:0006272">
    <property type="term" value="P:leading strand elongation"/>
    <property type="evidence" value="ECO:0007669"/>
    <property type="project" value="TreeGrafter"/>
</dbReference>
<proteinExistence type="predicted"/>
<dbReference type="InterPro" id="IPR046938">
    <property type="entry name" value="DNA_clamp_sf"/>
</dbReference>
<evidence type="ECO:0000259" key="2">
    <source>
        <dbReference type="Pfam" id="PF00705"/>
    </source>
</evidence>
<organism evidence="3 4">
    <name type="scientific">Ceratopteris richardii</name>
    <name type="common">Triangle waterfern</name>
    <dbReference type="NCBI Taxonomy" id="49495"/>
    <lineage>
        <taxon>Eukaryota</taxon>
        <taxon>Viridiplantae</taxon>
        <taxon>Streptophyta</taxon>
        <taxon>Embryophyta</taxon>
        <taxon>Tracheophyta</taxon>
        <taxon>Polypodiopsida</taxon>
        <taxon>Polypodiidae</taxon>
        <taxon>Polypodiales</taxon>
        <taxon>Pteridineae</taxon>
        <taxon>Pteridaceae</taxon>
        <taxon>Parkerioideae</taxon>
        <taxon>Ceratopteris</taxon>
    </lineage>
</organism>
<dbReference type="AlphaFoldDB" id="A0A8T2QRZ0"/>
<evidence type="ECO:0000256" key="1">
    <source>
        <dbReference type="ARBA" id="ARBA00023125"/>
    </source>
</evidence>
<sequence>MLELRLLQGSLLKKVLEAIKDLVTDANFDCSSTGFSLQAMDSSHVALVALLLRSPFLVFLQTIFSAKISIFIHDFEINRCINMMRYNSLLMIISETRTEVLMREIMWFRPAKSIMSLQMLVINVHRLLFRASLVRAFAI</sequence>
<dbReference type="PANTHER" id="PTHR11352:SF0">
    <property type="entry name" value="PROLIFERATING CELL NUCLEAR ANTIGEN"/>
    <property type="match status" value="1"/>
</dbReference>
<dbReference type="InterPro" id="IPR022648">
    <property type="entry name" value="Pr_cel_nuc_antig_N"/>
</dbReference>
<dbReference type="EMBL" id="CM035437">
    <property type="protein sequence ID" value="KAH7286717.1"/>
    <property type="molecule type" value="Genomic_DNA"/>
</dbReference>
<keyword evidence="1" id="KW-0238">DNA-binding</keyword>
<dbReference type="PANTHER" id="PTHR11352">
    <property type="entry name" value="PROLIFERATING CELL NUCLEAR ANTIGEN"/>
    <property type="match status" value="1"/>
</dbReference>
<protein>
    <recommendedName>
        <fullName evidence="2">Proliferating cell nuclear antigen PCNA N-terminal domain-containing protein</fullName>
    </recommendedName>
</protein>
<dbReference type="SUPFAM" id="SSF55979">
    <property type="entry name" value="DNA clamp"/>
    <property type="match status" value="1"/>
</dbReference>
<dbReference type="Proteomes" id="UP000825935">
    <property type="component" value="Chromosome 32"/>
</dbReference>
<evidence type="ECO:0000313" key="3">
    <source>
        <dbReference type="EMBL" id="KAH7286717.1"/>
    </source>
</evidence>
<dbReference type="GO" id="GO:0043626">
    <property type="term" value="C:PCNA complex"/>
    <property type="evidence" value="ECO:0007669"/>
    <property type="project" value="TreeGrafter"/>
</dbReference>
<reference evidence="3" key="1">
    <citation type="submission" date="2021-08" db="EMBL/GenBank/DDBJ databases">
        <title>WGS assembly of Ceratopteris richardii.</title>
        <authorList>
            <person name="Marchant D.B."/>
            <person name="Chen G."/>
            <person name="Jenkins J."/>
            <person name="Shu S."/>
            <person name="Leebens-Mack J."/>
            <person name="Grimwood J."/>
            <person name="Schmutz J."/>
            <person name="Soltis P."/>
            <person name="Soltis D."/>
            <person name="Chen Z.-H."/>
        </authorList>
    </citation>
    <scope>NUCLEOTIDE SEQUENCE</scope>
    <source>
        <strain evidence="3">Whitten #5841</strain>
        <tissue evidence="3">Leaf</tissue>
    </source>
</reference>
<dbReference type="Pfam" id="PF00705">
    <property type="entry name" value="PCNA_N"/>
    <property type="match status" value="1"/>
</dbReference>
<dbReference type="OrthoDB" id="534348at2759"/>
<dbReference type="InterPro" id="IPR000730">
    <property type="entry name" value="Pr_cel_nuc_antig"/>
</dbReference>
<dbReference type="PRINTS" id="PR00339">
    <property type="entry name" value="PCNACYCLIN"/>
</dbReference>
<comment type="caution">
    <text evidence="3">The sequence shown here is derived from an EMBL/GenBank/DDBJ whole genome shotgun (WGS) entry which is preliminary data.</text>
</comment>
<dbReference type="Gene3D" id="3.10.150.10">
    <property type="entry name" value="DNA Polymerase III, subunit A, domain 2"/>
    <property type="match status" value="1"/>
</dbReference>
<dbReference type="GO" id="GO:0003677">
    <property type="term" value="F:DNA binding"/>
    <property type="evidence" value="ECO:0007669"/>
    <property type="project" value="UniProtKB-KW"/>
</dbReference>
<dbReference type="GO" id="GO:0019985">
    <property type="term" value="P:translesion synthesis"/>
    <property type="evidence" value="ECO:0007669"/>
    <property type="project" value="TreeGrafter"/>
</dbReference>
<feature type="domain" description="Proliferating cell nuclear antigen PCNA N-terminal" evidence="2">
    <location>
        <begin position="1"/>
        <end position="123"/>
    </location>
</feature>
<accession>A0A8T2QRZ0</accession>
<dbReference type="GO" id="GO:0006275">
    <property type="term" value="P:regulation of DNA replication"/>
    <property type="evidence" value="ECO:0007669"/>
    <property type="project" value="InterPro"/>
</dbReference>
<name>A0A8T2QRZ0_CERRI</name>